<proteinExistence type="predicted"/>
<evidence type="ECO:0000313" key="2">
    <source>
        <dbReference type="Proteomes" id="UP000073923"/>
    </source>
</evidence>
<dbReference type="PATRIC" id="fig|172044.3.peg.3235"/>
<dbReference type="AlphaFoldDB" id="A0A147IMS0"/>
<comment type="caution">
    <text evidence="1">The sequence shown here is derived from an EMBL/GenBank/DDBJ whole genome shotgun (WGS) entry which is preliminary data.</text>
</comment>
<gene>
    <name evidence="1" type="ORF">NS355_14255</name>
</gene>
<reference evidence="1 2" key="1">
    <citation type="journal article" date="2016" name="Front. Microbiol.">
        <title>Genomic Resource of Rice Seed Associated Bacteria.</title>
        <authorList>
            <person name="Midha S."/>
            <person name="Bansal K."/>
            <person name="Sharma S."/>
            <person name="Kumar N."/>
            <person name="Patil P.P."/>
            <person name="Chaudhry V."/>
            <person name="Patil P.B."/>
        </authorList>
    </citation>
    <scope>NUCLEOTIDE SEQUENCE [LARGE SCALE GENOMIC DNA]</scope>
    <source>
        <strain evidence="1 2">NS355</strain>
    </source>
</reference>
<accession>A0A147IMS0</accession>
<organism evidence="1 2">
    <name type="scientific">Sphingomonas yabuuchiae</name>
    <dbReference type="NCBI Taxonomy" id="172044"/>
    <lineage>
        <taxon>Bacteria</taxon>
        <taxon>Pseudomonadati</taxon>
        <taxon>Pseudomonadota</taxon>
        <taxon>Alphaproteobacteria</taxon>
        <taxon>Sphingomonadales</taxon>
        <taxon>Sphingomonadaceae</taxon>
        <taxon>Sphingomonas</taxon>
    </lineage>
</organism>
<dbReference type="EMBL" id="LDTF01000086">
    <property type="protein sequence ID" value="KTT96494.1"/>
    <property type="molecule type" value="Genomic_DNA"/>
</dbReference>
<protein>
    <submittedName>
        <fullName evidence="1">Uncharacterized protein</fullName>
    </submittedName>
</protein>
<evidence type="ECO:0000313" key="1">
    <source>
        <dbReference type="EMBL" id="KTT96494.1"/>
    </source>
</evidence>
<sequence>MADDAGELAEQVLAAGVRRQVNFPRWPFKVLLEPVCRPHHAKRDVLFRTIDVSGIAARLSVCEGGIWRAMAQT</sequence>
<dbReference type="Proteomes" id="UP000073923">
    <property type="component" value="Unassembled WGS sequence"/>
</dbReference>
<name>A0A147IMS0_9SPHN</name>